<evidence type="ECO:0000256" key="5">
    <source>
        <dbReference type="ARBA" id="ARBA00037982"/>
    </source>
</evidence>
<dbReference type="PANTHER" id="PTHR11042:SF136">
    <property type="entry name" value="EIF-2-ALPHA KINASE GCN2"/>
    <property type="match status" value="1"/>
</dbReference>
<dbReference type="EMBL" id="CAJPVJ010001900">
    <property type="protein sequence ID" value="CAG2165473.1"/>
    <property type="molecule type" value="Genomic_DNA"/>
</dbReference>
<dbReference type="OrthoDB" id="6513976at2759"/>
<dbReference type="GO" id="GO:0005737">
    <property type="term" value="C:cytoplasm"/>
    <property type="evidence" value="ECO:0007669"/>
    <property type="project" value="TreeGrafter"/>
</dbReference>
<keyword evidence="2" id="KW-0547">Nucleotide-binding</keyword>
<dbReference type="InterPro" id="IPR000719">
    <property type="entry name" value="Prot_kinase_dom"/>
</dbReference>
<feature type="compositionally biased region" description="Polar residues" evidence="6">
    <location>
        <begin position="477"/>
        <end position="492"/>
    </location>
</feature>
<evidence type="ECO:0000259" key="7">
    <source>
        <dbReference type="PROSITE" id="PS50011"/>
    </source>
</evidence>
<sequence length="492" mass="56890">MCVCIVDLSDKVKQRLLTEIDTLRAVRSEYVVKYYESWIKWNNKNLRDILELKPLLFVRELGEPMDCVEYLISCEILRQILESVQDLYPENILISKNPEIGRLVKLCDFGLATAHDRRIHYRTKYKHTGDVGNLSYMPPEIQQGERYGTKSDVYNLRQIGGEIFEFMQTAYVHLLQTILISMMTYPLWRTRPECSEVLAKYNKWSIDKNILRNDCRFKSTLLMTKPGTNMFTIGAMANGMGSYMRKLNSDKLELIGKDYTETELNRLSKEVETLKAVKSEYVVKYYSSWTEMSTLCIQMEYCSQNLLDILIMKPTVFDRHEGEAMDCVEYFISCEIFRQILEIRVSLAVHILMNMIIHRDLKPENILIDTISRNGRFIKLCDFGLATVHDKLIHYRTTHKHTADVGDLRYIAPEVVQGDKYGHKCDIYSLALIAGKIFDFDSETIFIKIWTAKLTLFLDDNISYGRVSVPEAGSMPGVSSENVTGTPHGVQN</sequence>
<evidence type="ECO:0000256" key="1">
    <source>
        <dbReference type="ARBA" id="ARBA00022679"/>
    </source>
</evidence>
<evidence type="ECO:0000256" key="4">
    <source>
        <dbReference type="ARBA" id="ARBA00022840"/>
    </source>
</evidence>
<dbReference type="InterPro" id="IPR050339">
    <property type="entry name" value="CC_SR_Kinase"/>
</dbReference>
<keyword evidence="3" id="KW-0418">Kinase</keyword>
<evidence type="ECO:0000313" key="9">
    <source>
        <dbReference type="Proteomes" id="UP000728032"/>
    </source>
</evidence>
<dbReference type="PROSITE" id="PS00108">
    <property type="entry name" value="PROTEIN_KINASE_ST"/>
    <property type="match status" value="1"/>
</dbReference>
<feature type="non-terminal residue" evidence="8">
    <location>
        <position position="492"/>
    </location>
</feature>
<dbReference type="Pfam" id="PF00069">
    <property type="entry name" value="Pkinase"/>
    <property type="match status" value="2"/>
</dbReference>
<organism evidence="8">
    <name type="scientific">Oppiella nova</name>
    <dbReference type="NCBI Taxonomy" id="334625"/>
    <lineage>
        <taxon>Eukaryota</taxon>
        <taxon>Metazoa</taxon>
        <taxon>Ecdysozoa</taxon>
        <taxon>Arthropoda</taxon>
        <taxon>Chelicerata</taxon>
        <taxon>Arachnida</taxon>
        <taxon>Acari</taxon>
        <taxon>Acariformes</taxon>
        <taxon>Sarcoptiformes</taxon>
        <taxon>Oribatida</taxon>
        <taxon>Brachypylina</taxon>
        <taxon>Oppioidea</taxon>
        <taxon>Oppiidae</taxon>
        <taxon>Oppiella</taxon>
    </lineage>
</organism>
<dbReference type="EMBL" id="OC916725">
    <property type="protein sequence ID" value="CAD7645070.1"/>
    <property type="molecule type" value="Genomic_DNA"/>
</dbReference>
<evidence type="ECO:0000313" key="8">
    <source>
        <dbReference type="EMBL" id="CAD7645070.1"/>
    </source>
</evidence>
<dbReference type="GO" id="GO:0005634">
    <property type="term" value="C:nucleus"/>
    <property type="evidence" value="ECO:0007669"/>
    <property type="project" value="TreeGrafter"/>
</dbReference>
<keyword evidence="9" id="KW-1185">Reference proteome</keyword>
<dbReference type="Gene3D" id="1.10.510.10">
    <property type="entry name" value="Transferase(Phosphotransferase) domain 1"/>
    <property type="match status" value="2"/>
</dbReference>
<dbReference type="AlphaFoldDB" id="A0A7R9QGT5"/>
<protein>
    <recommendedName>
        <fullName evidence="7">Protein kinase domain-containing protein</fullName>
    </recommendedName>
</protein>
<accession>A0A7R9QGT5</accession>
<keyword evidence="4" id="KW-0067">ATP-binding</keyword>
<name>A0A7R9QGT5_9ACAR</name>
<dbReference type="GO" id="GO:0005524">
    <property type="term" value="F:ATP binding"/>
    <property type="evidence" value="ECO:0007669"/>
    <property type="project" value="UniProtKB-KW"/>
</dbReference>
<dbReference type="InterPro" id="IPR011009">
    <property type="entry name" value="Kinase-like_dom_sf"/>
</dbReference>
<proteinExistence type="inferred from homology"/>
<dbReference type="SUPFAM" id="SSF56112">
    <property type="entry name" value="Protein kinase-like (PK-like)"/>
    <property type="match status" value="2"/>
</dbReference>
<dbReference type="InterPro" id="IPR008271">
    <property type="entry name" value="Ser/Thr_kinase_AS"/>
</dbReference>
<evidence type="ECO:0000256" key="2">
    <source>
        <dbReference type="ARBA" id="ARBA00022741"/>
    </source>
</evidence>
<dbReference type="SMART" id="SM00220">
    <property type="entry name" value="S_TKc"/>
    <property type="match status" value="1"/>
</dbReference>
<feature type="domain" description="Protein kinase" evidence="7">
    <location>
        <begin position="1"/>
        <end position="222"/>
    </location>
</feature>
<gene>
    <name evidence="8" type="ORF">ONB1V03_LOCUS5015</name>
</gene>
<feature type="region of interest" description="Disordered" evidence="6">
    <location>
        <begin position="472"/>
        <end position="492"/>
    </location>
</feature>
<feature type="domain" description="Protein kinase" evidence="7">
    <location>
        <begin position="227"/>
        <end position="492"/>
    </location>
</feature>
<evidence type="ECO:0000256" key="3">
    <source>
        <dbReference type="ARBA" id="ARBA00022777"/>
    </source>
</evidence>
<comment type="similarity">
    <text evidence="5">Belongs to the protein kinase superfamily. Ser/Thr protein kinase family. GCN2 subfamily.</text>
</comment>
<reference evidence="8" key="1">
    <citation type="submission" date="2020-11" db="EMBL/GenBank/DDBJ databases">
        <authorList>
            <person name="Tran Van P."/>
        </authorList>
    </citation>
    <scope>NUCLEOTIDE SEQUENCE</scope>
</reference>
<dbReference type="PROSITE" id="PS50011">
    <property type="entry name" value="PROTEIN_KINASE_DOM"/>
    <property type="match status" value="2"/>
</dbReference>
<dbReference type="GO" id="GO:0004672">
    <property type="term" value="F:protein kinase activity"/>
    <property type="evidence" value="ECO:0007669"/>
    <property type="project" value="InterPro"/>
</dbReference>
<dbReference type="PANTHER" id="PTHR11042">
    <property type="entry name" value="EUKARYOTIC TRANSLATION INITIATION FACTOR 2-ALPHA KINASE EIF2-ALPHA KINASE -RELATED"/>
    <property type="match status" value="1"/>
</dbReference>
<evidence type="ECO:0000256" key="6">
    <source>
        <dbReference type="SAM" id="MobiDB-lite"/>
    </source>
</evidence>
<dbReference type="Proteomes" id="UP000728032">
    <property type="component" value="Unassembled WGS sequence"/>
</dbReference>
<keyword evidence="1" id="KW-0808">Transferase</keyword>